<dbReference type="EMBL" id="QZJF01000016">
    <property type="protein sequence ID" value="RJR27140.1"/>
    <property type="molecule type" value="Genomic_DNA"/>
</dbReference>
<dbReference type="AlphaFoldDB" id="A0A3A4ZKC8"/>
<dbReference type="Gene3D" id="6.10.250.2650">
    <property type="match status" value="1"/>
</dbReference>
<evidence type="ECO:0000313" key="2">
    <source>
        <dbReference type="Proteomes" id="UP000265540"/>
    </source>
</evidence>
<evidence type="ECO:0000313" key="1">
    <source>
        <dbReference type="EMBL" id="RJR27140.1"/>
    </source>
</evidence>
<reference evidence="1 2" key="1">
    <citation type="journal article" date="2017" name="ISME J.">
        <title>Energy and carbon metabolisms in a deep terrestrial subsurface fluid microbial community.</title>
        <authorList>
            <person name="Momper L."/>
            <person name="Jungbluth S.P."/>
            <person name="Lee M.D."/>
            <person name="Amend J.P."/>
        </authorList>
    </citation>
    <scope>NUCLEOTIDE SEQUENCE [LARGE SCALE GENOMIC DNA]</scope>
    <source>
        <strain evidence="1">SURF_46</strain>
    </source>
</reference>
<dbReference type="Pfam" id="PF18869">
    <property type="entry name" value="HEPN_RnaseLS"/>
    <property type="match status" value="1"/>
</dbReference>
<name>A0A3A4ZKC8_UNCKA</name>
<evidence type="ECO:0008006" key="3">
    <source>
        <dbReference type="Google" id="ProtNLM"/>
    </source>
</evidence>
<accession>A0A3A4ZKC8</accession>
<dbReference type="Proteomes" id="UP000265540">
    <property type="component" value="Unassembled WGS sequence"/>
</dbReference>
<proteinExistence type="predicted"/>
<gene>
    <name evidence="1" type="ORF">C4561_03175</name>
</gene>
<sequence>MQLVDRKSWLWNYLQPEIKNLISDGEILLTFVRKGKTGAKITDYSFLVFPFAKAYEGFLKKLFLDLGIIAHDEYYGDEIRIGRLLNPRYQKEVRNVFSHECRSATGKKPLMEELWAVWKRGRNLVFHYFPHNFRKLSYQEAMDIITEMVDIMHSAVADCELNVKVKSEEVSSIL</sequence>
<dbReference type="InterPro" id="IPR040975">
    <property type="entry name" value="HEPN_RnaseLS"/>
</dbReference>
<comment type="caution">
    <text evidence="1">The sequence shown here is derived from an EMBL/GenBank/DDBJ whole genome shotgun (WGS) entry which is preliminary data.</text>
</comment>
<organism evidence="1 2">
    <name type="scientific">candidate division WWE3 bacterium</name>
    <dbReference type="NCBI Taxonomy" id="2053526"/>
    <lineage>
        <taxon>Bacteria</taxon>
        <taxon>Katanobacteria</taxon>
    </lineage>
</organism>
<protein>
    <recommendedName>
        <fullName evidence="3">Bacterial toxin RNase RnlA/LsoA DBD domain-containing protein</fullName>
    </recommendedName>
</protein>